<dbReference type="GO" id="GO:0006644">
    <property type="term" value="P:phospholipid metabolic process"/>
    <property type="evidence" value="ECO:0007669"/>
    <property type="project" value="InterPro"/>
</dbReference>
<evidence type="ECO:0008006" key="6">
    <source>
        <dbReference type="Google" id="ProtNLM"/>
    </source>
</evidence>
<proteinExistence type="predicted"/>
<dbReference type="GO" id="GO:0050482">
    <property type="term" value="P:arachidonate secretion"/>
    <property type="evidence" value="ECO:0007669"/>
    <property type="project" value="InterPro"/>
</dbReference>
<dbReference type="Gene3D" id="1.20.90.10">
    <property type="entry name" value="Phospholipase A2 domain"/>
    <property type="match status" value="1"/>
</dbReference>
<comment type="caution">
    <text evidence="4">The sequence shown here is derived from an EMBL/GenBank/DDBJ whole genome shotgun (WGS) entry which is preliminary data.</text>
</comment>
<dbReference type="PROSITE" id="PS00118">
    <property type="entry name" value="PA2_HIS"/>
    <property type="match status" value="1"/>
</dbReference>
<dbReference type="RefSeq" id="WP_129678457.1">
    <property type="nucleotide sequence ID" value="NZ_VCIA01000002.1"/>
</dbReference>
<dbReference type="EMBL" id="VCIA01000002">
    <property type="protein sequence ID" value="TMN18824.1"/>
    <property type="molecule type" value="Genomic_DNA"/>
</dbReference>
<keyword evidence="2" id="KW-0964">Secreted</keyword>
<evidence type="ECO:0000313" key="4">
    <source>
        <dbReference type="EMBL" id="TMN18824.1"/>
    </source>
</evidence>
<comment type="subcellular location">
    <subcellularLocation>
        <location evidence="1">Secreted</location>
    </subcellularLocation>
</comment>
<dbReference type="GO" id="GO:0005576">
    <property type="term" value="C:extracellular region"/>
    <property type="evidence" value="ECO:0007669"/>
    <property type="project" value="UniProtKB-SubCell"/>
</dbReference>
<protein>
    <recommendedName>
        <fullName evidence="6">Phospholipase A2 domain-containing protein</fullName>
    </recommendedName>
</protein>
<dbReference type="OrthoDB" id="5125543at2"/>
<evidence type="ECO:0000256" key="2">
    <source>
        <dbReference type="ARBA" id="ARBA00022525"/>
    </source>
</evidence>
<name>A0A5S3QFR3_9BACI</name>
<dbReference type="SUPFAM" id="SSF48619">
    <property type="entry name" value="Phospholipase A2, PLA2"/>
    <property type="match status" value="1"/>
</dbReference>
<dbReference type="EMBL" id="VCIA01000002">
    <property type="protein sequence ID" value="TMN18796.1"/>
    <property type="molecule type" value="Genomic_DNA"/>
</dbReference>
<accession>A0A5S3QFR3</accession>
<dbReference type="AlphaFoldDB" id="A0A5S3QFR3"/>
<dbReference type="InterPro" id="IPR033113">
    <property type="entry name" value="PLA2_histidine"/>
</dbReference>
<reference evidence="4 5" key="1">
    <citation type="submission" date="2019-05" db="EMBL/GenBank/DDBJ databases">
        <title>Genomic analysis of Lentibacillus sp. NKC220-2.</title>
        <authorList>
            <person name="Oh Y.J."/>
        </authorList>
    </citation>
    <scope>NUCLEOTIDE SEQUENCE [LARGE SCALE GENOMIC DNA]</scope>
    <source>
        <strain evidence="4 5">NKC220-2</strain>
    </source>
</reference>
<organism evidence="4 5">
    <name type="scientific">Lentibacillus cibarius</name>
    <dbReference type="NCBI Taxonomy" id="2583219"/>
    <lineage>
        <taxon>Bacteria</taxon>
        <taxon>Bacillati</taxon>
        <taxon>Bacillota</taxon>
        <taxon>Bacilli</taxon>
        <taxon>Bacillales</taxon>
        <taxon>Bacillaceae</taxon>
        <taxon>Lentibacillus</taxon>
    </lineage>
</organism>
<dbReference type="Proteomes" id="UP000306980">
    <property type="component" value="Unassembled WGS sequence"/>
</dbReference>
<evidence type="ECO:0000256" key="1">
    <source>
        <dbReference type="ARBA" id="ARBA00004613"/>
    </source>
</evidence>
<evidence type="ECO:0000313" key="5">
    <source>
        <dbReference type="Proteomes" id="UP000306980"/>
    </source>
</evidence>
<evidence type="ECO:0000313" key="3">
    <source>
        <dbReference type="EMBL" id="TMN18796.1"/>
    </source>
</evidence>
<dbReference type="InterPro" id="IPR036444">
    <property type="entry name" value="PLipase_A2_dom_sf"/>
</dbReference>
<sequence>MIGNLIDGKHLRGKELNQKLNELYEKEPFKNLIATMQNQKSFEVNDLNPRKAYVFDAEFREEDNMHFFSSSILHLVDEKENISILYNELPNVQDHYFGQILQPNSNALHEYLYDGGKVQNNQKNTELNKLAFSDDYEELPDNKNYKSGNLFNDQIETQSWFTGDGCLPGGYQHCGGNCGYDLDHGGGTPINDTDDCCVAHDNCWKTYGDWDSCCDKRLIECVAGHTTVAAASIREVFTPSSLRCLFG</sequence>
<dbReference type="GO" id="GO:0004623">
    <property type="term" value="F:phospholipase A2 activity"/>
    <property type="evidence" value="ECO:0007669"/>
    <property type="project" value="InterPro"/>
</dbReference>
<gene>
    <name evidence="3" type="ORF">FFL34_17735</name>
    <name evidence="4" type="ORF">FFL34_17900</name>
</gene>